<evidence type="ECO:0000313" key="4">
    <source>
        <dbReference type="Proteomes" id="UP001470230"/>
    </source>
</evidence>
<evidence type="ECO:0000259" key="2">
    <source>
        <dbReference type="PROSITE" id="PS50828"/>
    </source>
</evidence>
<protein>
    <recommendedName>
        <fullName evidence="2">Smr domain-containing protein</fullName>
    </recommendedName>
</protein>
<dbReference type="SMART" id="SM00463">
    <property type="entry name" value="SMR"/>
    <property type="match status" value="1"/>
</dbReference>
<dbReference type="InterPro" id="IPR053020">
    <property type="entry name" value="Smr_domain_protein"/>
</dbReference>
<feature type="compositionally biased region" description="Low complexity" evidence="1">
    <location>
        <begin position="201"/>
        <end position="234"/>
    </location>
</feature>
<gene>
    <name evidence="3" type="ORF">M9Y10_030928</name>
</gene>
<evidence type="ECO:0000313" key="3">
    <source>
        <dbReference type="EMBL" id="KAK8840367.1"/>
    </source>
</evidence>
<dbReference type="PANTHER" id="PTHR47417">
    <property type="entry name" value="SMR DOMAIN-CONTAINING PROTEIN YPL199C"/>
    <property type="match status" value="1"/>
</dbReference>
<proteinExistence type="predicted"/>
<feature type="compositionally biased region" description="Polar residues" evidence="1">
    <location>
        <begin position="318"/>
        <end position="327"/>
    </location>
</feature>
<name>A0ABR2H2D1_9EUKA</name>
<dbReference type="Gene3D" id="3.30.1370.110">
    <property type="match status" value="1"/>
</dbReference>
<feature type="region of interest" description="Disordered" evidence="1">
    <location>
        <begin position="157"/>
        <end position="248"/>
    </location>
</feature>
<organism evidence="3 4">
    <name type="scientific">Tritrichomonas musculus</name>
    <dbReference type="NCBI Taxonomy" id="1915356"/>
    <lineage>
        <taxon>Eukaryota</taxon>
        <taxon>Metamonada</taxon>
        <taxon>Parabasalia</taxon>
        <taxon>Tritrichomonadida</taxon>
        <taxon>Tritrichomonadidae</taxon>
        <taxon>Tritrichomonas</taxon>
    </lineage>
</organism>
<dbReference type="InterPro" id="IPR002625">
    <property type="entry name" value="Smr_dom"/>
</dbReference>
<dbReference type="PROSITE" id="PS50828">
    <property type="entry name" value="SMR"/>
    <property type="match status" value="1"/>
</dbReference>
<accession>A0ABR2H2D1</accession>
<feature type="domain" description="Smr" evidence="2">
    <location>
        <begin position="344"/>
        <end position="419"/>
    </location>
</feature>
<dbReference type="EMBL" id="JAPFFF010000047">
    <property type="protein sequence ID" value="KAK8840367.1"/>
    <property type="molecule type" value="Genomic_DNA"/>
</dbReference>
<feature type="compositionally biased region" description="Polar residues" evidence="1">
    <location>
        <begin position="181"/>
        <end position="191"/>
    </location>
</feature>
<dbReference type="SUPFAM" id="SSF160443">
    <property type="entry name" value="SMR domain-like"/>
    <property type="match status" value="1"/>
</dbReference>
<dbReference type="InterPro" id="IPR036063">
    <property type="entry name" value="Smr_dom_sf"/>
</dbReference>
<dbReference type="Proteomes" id="UP001470230">
    <property type="component" value="Unassembled WGS sequence"/>
</dbReference>
<comment type="caution">
    <text evidence="3">The sequence shown here is derived from an EMBL/GenBank/DDBJ whole genome shotgun (WGS) entry which is preliminary data.</text>
</comment>
<dbReference type="Pfam" id="PF01713">
    <property type="entry name" value="Smr"/>
    <property type="match status" value="1"/>
</dbReference>
<reference evidence="3 4" key="1">
    <citation type="submission" date="2024-04" db="EMBL/GenBank/DDBJ databases">
        <title>Tritrichomonas musculus Genome.</title>
        <authorList>
            <person name="Alves-Ferreira E."/>
            <person name="Grigg M."/>
            <person name="Lorenzi H."/>
            <person name="Galac M."/>
        </authorList>
    </citation>
    <scope>NUCLEOTIDE SEQUENCE [LARGE SCALE GENOMIC DNA]</scope>
    <source>
        <strain evidence="3 4">EAF2021</strain>
    </source>
</reference>
<dbReference type="PANTHER" id="PTHR47417:SF1">
    <property type="entry name" value="SMR DOMAIN-CONTAINING PROTEIN YPL199C"/>
    <property type="match status" value="1"/>
</dbReference>
<evidence type="ECO:0000256" key="1">
    <source>
        <dbReference type="SAM" id="MobiDB-lite"/>
    </source>
</evidence>
<feature type="region of interest" description="Disordered" evidence="1">
    <location>
        <begin position="285"/>
        <end position="334"/>
    </location>
</feature>
<feature type="compositionally biased region" description="Basic residues" evidence="1">
    <location>
        <begin position="157"/>
        <end position="167"/>
    </location>
</feature>
<sequence length="419" mass="49163">MSIANREINPQEYEYLTSQFPHVSPKVIRDLLELYNYDDTLFTLQTFYPPKNEAISQNELDQMIATLLENYDIDIDYCKNLLQDTQYDLQKAKEILDQHKKYKEEENLQMIQNDYLIAKTCMDDQISPHAMQPQDNHPNSKKIAVFKDDQVMFVNGKNKKRCKKGKKSSQLIKIDRKRNENQNTKIISQKQDSYKDNDNINSYESKFSDSSSNENESINKGQQQSINNENNSQQKVFDYDTDDDNEIKSTEKVLPQKICNYEYDYYYDDEEIKSTEDFPQQRLDNDDIEIKSTENFPQQRLDDDDDDEYKEAKRRAKNSNYSANKTTKNPRRYYKPPELVVKEIDLHGVREVDAEEIVRRSLNDAQDSNVATIRFITGAGHHSQNSRSVLRPLVFKICRKMGYKPCLSADKGCVICKIK</sequence>
<keyword evidence="4" id="KW-1185">Reference proteome</keyword>